<sequence>MIQEINRLIACGDHTAALELTENAIAKHDKFFIYYEKKSEIMRLLGRQRESDRFHDKATKLRMADPASGNGGPRPHAAQPATTPPVHPAGPKSTFCGIHDRCPDTTRRRKAEGGLRLQGKARSCATGSPLVSIITVVYNNAVSLERCLASVFSQDYPNVESIVIDGGSDEPTLKIIRENAHRIDYFVSEPDLGIYPAMNKGIRLARGRYICLLNSDDQYDPAFVSKTVALAMERGSLLVSTDYIHGEKPVKSRGANPGILLGHLNLNHGTFLAHRNCYDLVGPYPENYTIMGDAMWMRGAFLKNIPFDHLSEPLLVFSEGGLSSGSSGATRDLFITEAIRGYLSQYDFLDEEKAKEIYLLRFNPNRINAVLTIANRHRDQTSFTEALSCYMEYCFRDRENFIIPDKDPRGFFPIYLTACKQLGIPLDAIRHRAGHGCFSEHVSRINRALEKRKKTALRTILHFVTVFSAPSETFIYDLVLRLENQTRFDNFVLFEHEKLATERPYAKAIHIPWKDLRAPVRNALYEHLFASLAPDLVIGHFALNTWKLAQRIGPLGINIPLLSMTHGIDVFSLGQDKDYHDYISRDYISRHDTRFTTVSGYLRDKLISFGVPREKIDLVHNSIHPRFRSHRREAVAPSPQKPLQILAVGRLIEWKGHKHLIEALSLLKGRSPAKFELTIVYANGADLLQEISDQIAALDLLEEVNLIPFVNFEDDPDFYSRFHLFVHPSTHSSDGQKRTETFGMSVLEAIAAGLPVIATDAGGVPEVIGGCNQFARIVPHGDSNALAEAILAAVADPSTFDDNGGYADSRLACFDEKEQLVSLSESILRITRRKIEAALFSTSTSQGAGYAAYRLHRGLVLGPVVNPTLHTTSLRHRGQTGVRYIPHPTMKAAGWKSLQAPSNSWPNLTIFTVDQPVILNSRLKSWIEDSDVINLHWTARFLSIENIASLTHSGKPVVLTVRDMHPIAGGCHYFHGCDGWTKECDDCPQLVDDMDNLPARTLKAKRRSYNFKNLTLVALSNHTAEILRRAPEFRDCRIEVISNSIETEVFVPRGKALSRERLKLPLNRKIIAYAPSFSSEVKGFREASEALARLQAMLPGEAPLVLLIGRETPATKKISLDTHILGYIHDTEELSYAYSAADVVIVPSLEETFSNTTAESISCGTPVVGFRTGAIPDMAINGVTGYTCELGDVEGFASAIAKVLTAPDMSKNCRDYAEKHLPLHRQARNYERLFTELVAFASNPAQTEASEITESFPEISATIYQKTRNLSGK</sequence>
<feature type="domain" description="Glycosyltransferase 2-like" evidence="5">
    <location>
        <begin position="132"/>
        <end position="253"/>
    </location>
</feature>
<evidence type="ECO:0000259" key="4">
    <source>
        <dbReference type="Pfam" id="PF00534"/>
    </source>
</evidence>
<dbReference type="Pfam" id="PF00535">
    <property type="entry name" value="Glycos_transf_2"/>
    <property type="match status" value="1"/>
</dbReference>
<feature type="domain" description="Glycosyl transferase family 1" evidence="4">
    <location>
        <begin position="637"/>
        <end position="798"/>
    </location>
</feature>
<dbReference type="Proteomes" id="UP000600139">
    <property type="component" value="Unassembled WGS sequence"/>
</dbReference>
<dbReference type="Pfam" id="PF00534">
    <property type="entry name" value="Glycos_transf_1"/>
    <property type="match status" value="2"/>
</dbReference>
<feature type="domain" description="Glycosyl transferase family 1" evidence="4">
    <location>
        <begin position="1058"/>
        <end position="1219"/>
    </location>
</feature>
<accession>A0A934VBX6</accession>
<dbReference type="CDD" id="cd06433">
    <property type="entry name" value="GT_2_WfgS_like"/>
    <property type="match status" value="1"/>
</dbReference>
<evidence type="ECO:0000256" key="1">
    <source>
        <dbReference type="ARBA" id="ARBA00022676"/>
    </source>
</evidence>
<evidence type="ECO:0000256" key="3">
    <source>
        <dbReference type="SAM" id="MobiDB-lite"/>
    </source>
</evidence>
<dbReference type="CDD" id="cd03801">
    <property type="entry name" value="GT4_PimA-like"/>
    <property type="match status" value="1"/>
</dbReference>
<protein>
    <submittedName>
        <fullName evidence="7">Glycosyltransferase</fullName>
    </submittedName>
</protein>
<reference evidence="7" key="1">
    <citation type="submission" date="2021-01" db="EMBL/GenBank/DDBJ databases">
        <title>Modified the classification status of verrucomicrobia.</title>
        <authorList>
            <person name="Feng X."/>
        </authorList>
    </citation>
    <scope>NUCLEOTIDE SEQUENCE</scope>
    <source>
        <strain evidence="7">JCM 18052</strain>
    </source>
</reference>
<proteinExistence type="predicted"/>
<dbReference type="SUPFAM" id="SSF53448">
    <property type="entry name" value="Nucleotide-diphospho-sugar transferases"/>
    <property type="match status" value="1"/>
</dbReference>
<keyword evidence="2" id="KW-0808">Transferase</keyword>
<dbReference type="InterPro" id="IPR001173">
    <property type="entry name" value="Glyco_trans_2-like"/>
</dbReference>
<dbReference type="EMBL" id="JAENIK010000011">
    <property type="protein sequence ID" value="MBK1816381.1"/>
    <property type="molecule type" value="Genomic_DNA"/>
</dbReference>
<dbReference type="Gene3D" id="3.90.550.10">
    <property type="entry name" value="Spore Coat Polysaccharide Biosynthesis Protein SpsA, Chain A"/>
    <property type="match status" value="1"/>
</dbReference>
<dbReference type="PANTHER" id="PTHR12526:SF510">
    <property type="entry name" value="D-INOSITOL 3-PHOSPHATE GLYCOSYLTRANSFERASE"/>
    <property type="match status" value="1"/>
</dbReference>
<evidence type="ECO:0000313" key="7">
    <source>
        <dbReference type="EMBL" id="MBK1816381.1"/>
    </source>
</evidence>
<evidence type="ECO:0000256" key="2">
    <source>
        <dbReference type="ARBA" id="ARBA00022679"/>
    </source>
</evidence>
<dbReference type="InterPro" id="IPR001296">
    <property type="entry name" value="Glyco_trans_1"/>
</dbReference>
<dbReference type="PANTHER" id="PTHR12526">
    <property type="entry name" value="GLYCOSYLTRANSFERASE"/>
    <property type="match status" value="1"/>
</dbReference>
<organism evidence="7 8">
    <name type="scientific">Luteolibacter yonseiensis</name>
    <dbReference type="NCBI Taxonomy" id="1144680"/>
    <lineage>
        <taxon>Bacteria</taxon>
        <taxon>Pseudomonadati</taxon>
        <taxon>Verrucomicrobiota</taxon>
        <taxon>Verrucomicrobiia</taxon>
        <taxon>Verrucomicrobiales</taxon>
        <taxon>Verrucomicrobiaceae</taxon>
        <taxon>Luteolibacter</taxon>
    </lineage>
</organism>
<dbReference type="InterPro" id="IPR028098">
    <property type="entry name" value="Glyco_trans_4-like_N"/>
</dbReference>
<dbReference type="Pfam" id="PF13439">
    <property type="entry name" value="Glyco_transf_4"/>
    <property type="match status" value="1"/>
</dbReference>
<keyword evidence="1" id="KW-0328">Glycosyltransferase</keyword>
<evidence type="ECO:0000313" key="8">
    <source>
        <dbReference type="Proteomes" id="UP000600139"/>
    </source>
</evidence>
<dbReference type="GO" id="GO:0016757">
    <property type="term" value="F:glycosyltransferase activity"/>
    <property type="evidence" value="ECO:0007669"/>
    <property type="project" value="UniProtKB-KW"/>
</dbReference>
<evidence type="ECO:0000259" key="6">
    <source>
        <dbReference type="Pfam" id="PF13439"/>
    </source>
</evidence>
<dbReference type="InterPro" id="IPR029044">
    <property type="entry name" value="Nucleotide-diphossugar_trans"/>
</dbReference>
<gene>
    <name evidence="7" type="ORF">JIN84_12210</name>
</gene>
<keyword evidence="8" id="KW-1185">Reference proteome</keyword>
<feature type="domain" description="Glycosyltransferase subfamily 4-like N-terminal" evidence="6">
    <location>
        <begin position="503"/>
        <end position="625"/>
    </location>
</feature>
<evidence type="ECO:0000259" key="5">
    <source>
        <dbReference type="Pfam" id="PF00535"/>
    </source>
</evidence>
<name>A0A934VBX6_9BACT</name>
<dbReference type="AlphaFoldDB" id="A0A934VBX6"/>
<feature type="region of interest" description="Disordered" evidence="3">
    <location>
        <begin position="63"/>
        <end position="88"/>
    </location>
</feature>
<comment type="caution">
    <text evidence="7">The sequence shown here is derived from an EMBL/GenBank/DDBJ whole genome shotgun (WGS) entry which is preliminary data.</text>
</comment>
<dbReference type="Gene3D" id="3.40.50.2000">
    <property type="entry name" value="Glycogen Phosphorylase B"/>
    <property type="match status" value="4"/>
</dbReference>
<dbReference type="SUPFAM" id="SSF53756">
    <property type="entry name" value="UDP-Glycosyltransferase/glycogen phosphorylase"/>
    <property type="match status" value="2"/>
</dbReference>